<accession>A0A0P6XN01</accession>
<sequence>MSDNKAVIPPYVNAAMKFILRSPLHGMVSETITVITFTGRKSGKTYSTPVSYSQKGNQVIIFTDGRWSKNLIGGAPVRLRIRGKDYSGWADLVADDKELMANMLVEHLNVVRRDAQYYNVTFDEAGNPRMDEISRAVDHVVMIRVTLK</sequence>
<evidence type="ECO:0000313" key="1">
    <source>
        <dbReference type="EMBL" id="KPL73345.1"/>
    </source>
</evidence>
<dbReference type="InterPro" id="IPR012349">
    <property type="entry name" value="Split_barrel_FMN-bd"/>
</dbReference>
<evidence type="ECO:0000313" key="2">
    <source>
        <dbReference type="Proteomes" id="UP000050430"/>
    </source>
</evidence>
<dbReference type="AlphaFoldDB" id="A0A0P6XN01"/>
<dbReference type="RefSeq" id="WP_062421763.1">
    <property type="nucleotide sequence ID" value="NZ_BBYA01000009.1"/>
</dbReference>
<organism evidence="1 2">
    <name type="scientific">Leptolinea tardivitalis</name>
    <dbReference type="NCBI Taxonomy" id="229920"/>
    <lineage>
        <taxon>Bacteria</taxon>
        <taxon>Bacillati</taxon>
        <taxon>Chloroflexota</taxon>
        <taxon>Anaerolineae</taxon>
        <taxon>Anaerolineales</taxon>
        <taxon>Anaerolineaceae</taxon>
        <taxon>Leptolinea</taxon>
    </lineage>
</organism>
<evidence type="ECO:0008006" key="3">
    <source>
        <dbReference type="Google" id="ProtNLM"/>
    </source>
</evidence>
<reference evidence="1 2" key="1">
    <citation type="submission" date="2015-07" db="EMBL/GenBank/DDBJ databases">
        <title>Genome sequence of Leptolinea tardivitalis DSM 16556.</title>
        <authorList>
            <person name="Hemp J."/>
            <person name="Ward L.M."/>
            <person name="Pace L.A."/>
            <person name="Fischer W.W."/>
        </authorList>
    </citation>
    <scope>NUCLEOTIDE SEQUENCE [LARGE SCALE GENOMIC DNA]</scope>
    <source>
        <strain evidence="1 2">YMTK-2</strain>
    </source>
</reference>
<name>A0A0P6XN01_9CHLR</name>
<dbReference type="InterPro" id="IPR004378">
    <property type="entry name" value="F420H2_quin_Rdtase"/>
</dbReference>
<protein>
    <recommendedName>
        <fullName evidence="3">DUF385 domain-containing protein</fullName>
    </recommendedName>
</protein>
<proteinExistence type="predicted"/>
<dbReference type="Pfam" id="PF04075">
    <property type="entry name" value="F420H2_quin_red"/>
    <property type="match status" value="1"/>
</dbReference>
<dbReference type="EMBL" id="LGCK01000006">
    <property type="protein sequence ID" value="KPL73345.1"/>
    <property type="molecule type" value="Genomic_DNA"/>
</dbReference>
<dbReference type="Proteomes" id="UP000050430">
    <property type="component" value="Unassembled WGS sequence"/>
</dbReference>
<comment type="caution">
    <text evidence="1">The sequence shown here is derived from an EMBL/GenBank/DDBJ whole genome shotgun (WGS) entry which is preliminary data.</text>
</comment>
<dbReference type="GO" id="GO:0016491">
    <property type="term" value="F:oxidoreductase activity"/>
    <property type="evidence" value="ECO:0007669"/>
    <property type="project" value="InterPro"/>
</dbReference>
<dbReference type="Gene3D" id="2.30.110.10">
    <property type="entry name" value="Electron Transport, Fmn-binding Protein, Chain A"/>
    <property type="match status" value="1"/>
</dbReference>
<gene>
    <name evidence="1" type="ORF">ADM99_03800</name>
</gene>
<dbReference type="OrthoDB" id="3292498at2"/>
<keyword evidence="2" id="KW-1185">Reference proteome</keyword>